<dbReference type="CDD" id="cd17337">
    <property type="entry name" value="MFS_CsbX"/>
    <property type="match status" value="1"/>
</dbReference>
<dbReference type="PANTHER" id="PTHR23526:SF4">
    <property type="entry name" value="INTEGRAL MEMBRANE TRANSPORT PROTEIN"/>
    <property type="match status" value="1"/>
</dbReference>
<feature type="transmembrane region" description="Helical" evidence="4">
    <location>
        <begin position="267"/>
        <end position="287"/>
    </location>
</feature>
<dbReference type="Gene3D" id="1.20.1250.20">
    <property type="entry name" value="MFS general substrate transporter like domains"/>
    <property type="match status" value="2"/>
</dbReference>
<accession>A0A376BML7</accession>
<dbReference type="SUPFAM" id="SSF103473">
    <property type="entry name" value="MFS general substrate transporter"/>
    <property type="match status" value="1"/>
</dbReference>
<keyword evidence="2 4" id="KW-1133">Transmembrane helix</keyword>
<dbReference type="RefSeq" id="WP_051968482.1">
    <property type="nucleotide sequence ID" value="NZ_CP091519.2"/>
</dbReference>
<feature type="transmembrane region" description="Helical" evidence="4">
    <location>
        <begin position="177"/>
        <end position="195"/>
    </location>
</feature>
<protein>
    <submittedName>
        <fullName evidence="6">Alpha-ketoglutarate permease</fullName>
    </submittedName>
</protein>
<keyword evidence="1 4" id="KW-0812">Transmembrane</keyword>
<name>A0A376BML7_9NEIS</name>
<feature type="transmembrane region" description="Helical" evidence="4">
    <location>
        <begin position="111"/>
        <end position="135"/>
    </location>
</feature>
<feature type="domain" description="Major facilitator superfamily (MFS) profile" evidence="5">
    <location>
        <begin position="182"/>
        <end position="426"/>
    </location>
</feature>
<evidence type="ECO:0000256" key="2">
    <source>
        <dbReference type="ARBA" id="ARBA00022989"/>
    </source>
</evidence>
<evidence type="ECO:0000313" key="7">
    <source>
        <dbReference type="Proteomes" id="UP000254209"/>
    </source>
</evidence>
<dbReference type="GO" id="GO:0022857">
    <property type="term" value="F:transmembrane transporter activity"/>
    <property type="evidence" value="ECO:0007669"/>
    <property type="project" value="InterPro"/>
</dbReference>
<dbReference type="Pfam" id="PF07690">
    <property type="entry name" value="MFS_1"/>
    <property type="match status" value="1"/>
</dbReference>
<gene>
    <name evidence="6" type="primary">csbX</name>
    <name evidence="6" type="ORF">NCTC10283_00988</name>
</gene>
<keyword evidence="3 4" id="KW-0472">Membrane</keyword>
<feature type="transmembrane region" description="Helical" evidence="4">
    <location>
        <begin position="147"/>
        <end position="165"/>
    </location>
</feature>
<feature type="transmembrane region" description="Helical" evidence="4">
    <location>
        <begin position="86"/>
        <end position="105"/>
    </location>
</feature>
<keyword evidence="7" id="KW-1185">Reference proteome</keyword>
<feature type="transmembrane region" description="Helical" evidence="4">
    <location>
        <begin position="299"/>
        <end position="316"/>
    </location>
</feature>
<evidence type="ECO:0000259" key="5">
    <source>
        <dbReference type="PROSITE" id="PS50850"/>
    </source>
</evidence>
<dbReference type="AlphaFoldDB" id="A0A376BML7"/>
<evidence type="ECO:0000256" key="4">
    <source>
        <dbReference type="SAM" id="Phobius"/>
    </source>
</evidence>
<dbReference type="OrthoDB" id="3522477at2"/>
<dbReference type="EMBL" id="UFSO01000002">
    <property type="protein sequence ID" value="SSY70873.1"/>
    <property type="molecule type" value="Genomic_DNA"/>
</dbReference>
<evidence type="ECO:0000313" key="6">
    <source>
        <dbReference type="EMBL" id="SSY70873.1"/>
    </source>
</evidence>
<evidence type="ECO:0000256" key="1">
    <source>
        <dbReference type="ARBA" id="ARBA00022692"/>
    </source>
</evidence>
<dbReference type="Proteomes" id="UP000254209">
    <property type="component" value="Unassembled WGS sequence"/>
</dbReference>
<dbReference type="GO" id="GO:0016020">
    <property type="term" value="C:membrane"/>
    <property type="evidence" value="ECO:0007669"/>
    <property type="project" value="InterPro"/>
</dbReference>
<proteinExistence type="predicted"/>
<dbReference type="PROSITE" id="PS50850">
    <property type="entry name" value="MFS"/>
    <property type="match status" value="1"/>
</dbReference>
<dbReference type="InterPro" id="IPR052528">
    <property type="entry name" value="Sugar_transport-like"/>
</dbReference>
<reference evidence="6 7" key="1">
    <citation type="submission" date="2018-06" db="EMBL/GenBank/DDBJ databases">
        <authorList>
            <consortium name="Pathogen Informatics"/>
            <person name="Doyle S."/>
        </authorList>
    </citation>
    <scope>NUCLEOTIDE SEQUENCE [LARGE SCALE GENOMIC DNA]</scope>
    <source>
        <strain evidence="6 7">NCTC10283</strain>
    </source>
</reference>
<evidence type="ECO:0000256" key="3">
    <source>
        <dbReference type="ARBA" id="ARBA00023136"/>
    </source>
</evidence>
<sequence>MNNPTAHDTREWLGMPLKLIWGYIAIALFMTGDGFELAFLSKYIVDLGFTEAQSSNAFAVYGFAAAIAAWVSGVVAEIITPRKAMIIGFVMWAVLHVLLLILGLGQSNYAMILLFYGLRGLAYPLFLYSFIVMIVQNVEARQIGPSMGWFWTVYSFGIGVFGSFIPSFTIPMMGEMGTLWFALVFVVLGGLVAVFKLGHLTGKAKGDGLSTQEKLSELSRAITLLKNPQIAYASFIRIVNTLSLFGYAVIGPMYFTKNFEFTTSQWLQIWTVFFATTLVSNVFWGIVGEKIGWVRTIRWFGCIGMALSTLVFYYLPEWYNTVAPTGTAGTGEFMMAWIPAILLGWFVAAFVPMTPIFTTLEPTHKGAAISVYTLSAGLSNFAAPAIAGALLAMFPQNYEIVVLTFTACYIAAFGVSFLLKVQQPKH</sequence>
<dbReference type="InterPro" id="IPR004748">
    <property type="entry name" value="Polyol_permease-like"/>
</dbReference>
<feature type="transmembrane region" description="Helical" evidence="4">
    <location>
        <begin position="369"/>
        <end position="394"/>
    </location>
</feature>
<dbReference type="NCBIfam" id="TIGR00897">
    <property type="entry name" value="2A0118"/>
    <property type="match status" value="1"/>
</dbReference>
<dbReference type="InterPro" id="IPR011701">
    <property type="entry name" value="MFS"/>
</dbReference>
<feature type="transmembrane region" description="Helical" evidence="4">
    <location>
        <begin position="20"/>
        <end position="45"/>
    </location>
</feature>
<dbReference type="InterPro" id="IPR020846">
    <property type="entry name" value="MFS_dom"/>
</dbReference>
<dbReference type="STRING" id="1120980.GCA_000745955_01010"/>
<feature type="transmembrane region" description="Helical" evidence="4">
    <location>
        <begin position="400"/>
        <end position="419"/>
    </location>
</feature>
<dbReference type="InterPro" id="IPR036259">
    <property type="entry name" value="MFS_trans_sf"/>
</dbReference>
<feature type="transmembrane region" description="Helical" evidence="4">
    <location>
        <begin position="336"/>
        <end position="357"/>
    </location>
</feature>
<organism evidence="6 7">
    <name type="scientific">Alysiella crassa</name>
    <dbReference type="NCBI Taxonomy" id="153491"/>
    <lineage>
        <taxon>Bacteria</taxon>
        <taxon>Pseudomonadati</taxon>
        <taxon>Pseudomonadota</taxon>
        <taxon>Betaproteobacteria</taxon>
        <taxon>Neisseriales</taxon>
        <taxon>Neisseriaceae</taxon>
        <taxon>Alysiella</taxon>
    </lineage>
</organism>
<feature type="transmembrane region" description="Helical" evidence="4">
    <location>
        <begin position="230"/>
        <end position="255"/>
    </location>
</feature>
<dbReference type="PANTHER" id="PTHR23526">
    <property type="entry name" value="INTEGRAL MEMBRANE TRANSPORT PROTEIN-RELATED"/>
    <property type="match status" value="1"/>
</dbReference>
<feature type="transmembrane region" description="Helical" evidence="4">
    <location>
        <begin position="57"/>
        <end position="79"/>
    </location>
</feature>